<protein>
    <submittedName>
        <fullName evidence="2">Uncharacterized protein</fullName>
    </submittedName>
</protein>
<feature type="region of interest" description="Disordered" evidence="1">
    <location>
        <begin position="1"/>
        <end position="33"/>
    </location>
</feature>
<sequence length="48" mass="5504">MEEQNTQGKLKKNSLTGGVTKERNIQEEEVDEKQTVVREDWLEIKAGS</sequence>
<evidence type="ECO:0000313" key="2">
    <source>
        <dbReference type="EMBL" id="BAW29563.1"/>
    </source>
</evidence>
<proteinExistence type="predicted"/>
<reference evidence="2 3" key="1">
    <citation type="submission" date="2016-09" db="EMBL/GenBank/DDBJ databases">
        <title>Complete Genome Sequence of Methanosarcina thermophila MT-1.</title>
        <authorList>
            <person name="Kouzuma A."/>
        </authorList>
    </citation>
    <scope>NUCLEOTIDE SEQUENCE [LARGE SCALE GENOMIC DNA]</scope>
    <source>
        <strain evidence="2 3">MT-1</strain>
    </source>
</reference>
<evidence type="ECO:0000256" key="1">
    <source>
        <dbReference type="SAM" id="MobiDB-lite"/>
    </source>
</evidence>
<feature type="compositionally biased region" description="Basic and acidic residues" evidence="1">
    <location>
        <begin position="20"/>
        <end position="33"/>
    </location>
</feature>
<evidence type="ECO:0000313" key="3">
    <source>
        <dbReference type="Proteomes" id="UP000265557"/>
    </source>
</evidence>
<organism evidence="2 3">
    <name type="scientific">Methanosarcina thermophila</name>
    <dbReference type="NCBI Taxonomy" id="2210"/>
    <lineage>
        <taxon>Archaea</taxon>
        <taxon>Methanobacteriati</taxon>
        <taxon>Methanobacteriota</taxon>
        <taxon>Stenosarchaea group</taxon>
        <taxon>Methanomicrobia</taxon>
        <taxon>Methanosarcinales</taxon>
        <taxon>Methanosarcinaceae</taxon>
        <taxon>Methanosarcina</taxon>
    </lineage>
</organism>
<dbReference type="EMBL" id="AP017646">
    <property type="protein sequence ID" value="BAW29563.1"/>
    <property type="molecule type" value="Genomic_DNA"/>
</dbReference>
<accession>A0A3G9CTW3</accession>
<feature type="compositionally biased region" description="Polar residues" evidence="1">
    <location>
        <begin position="1"/>
        <end position="17"/>
    </location>
</feature>
<name>A0A3G9CTW3_METTE</name>
<dbReference type="Proteomes" id="UP000265557">
    <property type="component" value="Chromosome"/>
</dbReference>
<gene>
    <name evidence="2" type="ORF">MESMT1_1633</name>
</gene>
<dbReference type="AlphaFoldDB" id="A0A3G9CTW3"/>